<dbReference type="AlphaFoldDB" id="A0A4R2SYC2"/>
<reference evidence="4 5" key="1">
    <citation type="submission" date="2019-03" db="EMBL/GenBank/DDBJ databases">
        <title>Genomic Encyclopedia of Type Strains, Phase IV (KMG-IV): sequencing the most valuable type-strain genomes for metagenomic binning, comparative biology and taxonomic classification.</title>
        <authorList>
            <person name="Goeker M."/>
        </authorList>
    </citation>
    <scope>NUCLEOTIDE SEQUENCE [LARGE SCALE GENOMIC DNA]</scope>
    <source>
        <strain evidence="4 5">DSM 100013</strain>
    </source>
</reference>
<dbReference type="InterPro" id="IPR009078">
    <property type="entry name" value="Ferritin-like_SF"/>
</dbReference>
<evidence type="ECO:0000313" key="4">
    <source>
        <dbReference type="EMBL" id="TCP93494.1"/>
    </source>
</evidence>
<accession>A0A4R2SYC2</accession>
<dbReference type="InterPro" id="IPR023188">
    <property type="entry name" value="DPS_DNA-bd_CS"/>
</dbReference>
<dbReference type="InterPro" id="IPR012347">
    <property type="entry name" value="Ferritin-like"/>
</dbReference>
<feature type="domain" description="Ferritin/DPS" evidence="3">
    <location>
        <begin position="16"/>
        <end position="154"/>
    </location>
</feature>
<dbReference type="PANTHER" id="PTHR42932">
    <property type="entry name" value="GENERAL STRESS PROTEIN 20U"/>
    <property type="match status" value="1"/>
</dbReference>
<evidence type="ECO:0000313" key="5">
    <source>
        <dbReference type="Proteomes" id="UP000295504"/>
    </source>
</evidence>
<dbReference type="InterPro" id="IPR002177">
    <property type="entry name" value="DPS_DNA-bd"/>
</dbReference>
<dbReference type="PIRSF" id="PIRSF005900">
    <property type="entry name" value="Dps"/>
    <property type="match status" value="1"/>
</dbReference>
<dbReference type="Proteomes" id="UP000295504">
    <property type="component" value="Unassembled WGS sequence"/>
</dbReference>
<dbReference type="InterPro" id="IPR008331">
    <property type="entry name" value="Ferritin_DPS_dom"/>
</dbReference>
<dbReference type="PANTHER" id="PTHR42932:SF1">
    <property type="entry name" value="GENERAL STRESS PROTEIN 20U"/>
    <property type="match status" value="1"/>
</dbReference>
<protein>
    <submittedName>
        <fullName evidence="4">Starvation-inducible DNA-binding protein</fullName>
    </submittedName>
</protein>
<name>A0A4R2SYC2_9FIRM</name>
<keyword evidence="5" id="KW-1185">Reference proteome</keyword>
<dbReference type="Pfam" id="PF00210">
    <property type="entry name" value="Ferritin"/>
    <property type="match status" value="1"/>
</dbReference>
<sequence>MRNIGIDEQGAKDLADGLNIYLANLHVLYTKLHNFHWNVEGKAFFQIHSKLEELYNGTAEEIDEVAERILQLGHRPIATMKEYLEVAQLKEAPSKKYTSEEICNSLLDDYSFMANELRKGIKQAEKYDDQVTVGLAVEKLTKLEKTIWMLSAFLA</sequence>
<dbReference type="CDD" id="cd01043">
    <property type="entry name" value="DPS"/>
    <property type="match status" value="1"/>
</dbReference>
<dbReference type="Gene3D" id="1.20.1260.10">
    <property type="match status" value="1"/>
</dbReference>
<proteinExistence type="inferred from homology"/>
<evidence type="ECO:0000256" key="2">
    <source>
        <dbReference type="RuleBase" id="RU003875"/>
    </source>
</evidence>
<organism evidence="4 5">
    <name type="scientific">Serpentinicella alkaliphila</name>
    <dbReference type="NCBI Taxonomy" id="1734049"/>
    <lineage>
        <taxon>Bacteria</taxon>
        <taxon>Bacillati</taxon>
        <taxon>Bacillota</taxon>
        <taxon>Clostridia</taxon>
        <taxon>Peptostreptococcales</taxon>
        <taxon>Natronincolaceae</taxon>
        <taxon>Serpentinicella</taxon>
    </lineage>
</organism>
<evidence type="ECO:0000259" key="3">
    <source>
        <dbReference type="Pfam" id="PF00210"/>
    </source>
</evidence>
<evidence type="ECO:0000256" key="1">
    <source>
        <dbReference type="ARBA" id="ARBA00009497"/>
    </source>
</evidence>
<dbReference type="PRINTS" id="PR01346">
    <property type="entry name" value="HELNAPAPROT"/>
</dbReference>
<dbReference type="PROSITE" id="PS00819">
    <property type="entry name" value="DPS_2"/>
    <property type="match status" value="1"/>
</dbReference>
<dbReference type="RefSeq" id="WP_132849833.1">
    <property type="nucleotide sequence ID" value="NZ_CP058648.1"/>
</dbReference>
<comment type="similarity">
    <text evidence="1 2">Belongs to the Dps family.</text>
</comment>
<keyword evidence="4" id="KW-0238">DNA-binding</keyword>
<dbReference type="SUPFAM" id="SSF47240">
    <property type="entry name" value="Ferritin-like"/>
    <property type="match status" value="1"/>
</dbReference>
<comment type="caution">
    <text evidence="4">The sequence shown here is derived from an EMBL/GenBank/DDBJ whole genome shotgun (WGS) entry which is preliminary data.</text>
</comment>
<dbReference type="OrthoDB" id="9797023at2"/>
<dbReference type="GO" id="GO:0008199">
    <property type="term" value="F:ferric iron binding"/>
    <property type="evidence" value="ECO:0007669"/>
    <property type="project" value="InterPro"/>
</dbReference>
<dbReference type="GO" id="GO:0003677">
    <property type="term" value="F:DNA binding"/>
    <property type="evidence" value="ECO:0007669"/>
    <property type="project" value="UniProtKB-KW"/>
</dbReference>
<dbReference type="GO" id="GO:0016722">
    <property type="term" value="F:oxidoreductase activity, acting on metal ions"/>
    <property type="evidence" value="ECO:0007669"/>
    <property type="project" value="InterPro"/>
</dbReference>
<gene>
    <name evidence="4" type="ORF">EDD79_10761</name>
</gene>
<dbReference type="EMBL" id="SLYC01000076">
    <property type="protein sequence ID" value="TCP93494.1"/>
    <property type="molecule type" value="Genomic_DNA"/>
</dbReference>